<reference evidence="1 2" key="1">
    <citation type="journal article" date="2016" name="Eur. J. Clin. Microbiol. Infect. Dis.">
        <title>Whole genome sequencing as a tool for phylogenetic analysis of clinical strains of Mitis group streptococci.</title>
        <authorList>
            <person name="Rasmussen L.H."/>
            <person name="Dargis R."/>
            <person name="Hojholt K."/>
            <person name="Christensen J.J."/>
            <person name="Skovgaard O."/>
            <person name="Justesen U.S."/>
            <person name="Rosenvinge F.S."/>
            <person name="Moser C."/>
            <person name="Lukjancenko O."/>
            <person name="Rasmussen S."/>
            <person name="Nielsen X.C."/>
        </authorList>
    </citation>
    <scope>NUCLEOTIDE SEQUENCE [LARGE SCALE GENOMIC DNA]</scope>
    <source>
        <strain evidence="1 2">RH_17439_08</strain>
    </source>
</reference>
<name>A0A1X1K5Z7_STRMT</name>
<dbReference type="Proteomes" id="UP000193367">
    <property type="component" value="Unassembled WGS sequence"/>
</dbReference>
<proteinExistence type="predicted"/>
<accession>A0A1X1K5Z7</accession>
<sequence length="111" mass="12609">MNSAVFCGRFDNGHDYYDAHASVVIDDKKKELDAEEICKIADALRRYHRGTCVDIYVDGSEIEWHTDCGNAYYAEDGSLVVKEGFEWLNWSCSADEIAEAYHAMEESEEIA</sequence>
<evidence type="ECO:0000313" key="1">
    <source>
        <dbReference type="EMBL" id="ORO94779.1"/>
    </source>
</evidence>
<dbReference type="AlphaFoldDB" id="A0A1X1K5Z7"/>
<gene>
    <name evidence="1" type="ORF">B7698_05920</name>
</gene>
<dbReference type="EMBL" id="NCVH01000031">
    <property type="protein sequence ID" value="ORO94779.1"/>
    <property type="molecule type" value="Genomic_DNA"/>
</dbReference>
<organism evidence="1 2">
    <name type="scientific">Streptococcus mitis</name>
    <dbReference type="NCBI Taxonomy" id="28037"/>
    <lineage>
        <taxon>Bacteria</taxon>
        <taxon>Bacillati</taxon>
        <taxon>Bacillota</taxon>
        <taxon>Bacilli</taxon>
        <taxon>Lactobacillales</taxon>
        <taxon>Streptococcaceae</taxon>
        <taxon>Streptococcus</taxon>
        <taxon>Streptococcus mitis group</taxon>
    </lineage>
</organism>
<comment type="caution">
    <text evidence="1">The sequence shown here is derived from an EMBL/GenBank/DDBJ whole genome shotgun (WGS) entry which is preliminary data.</text>
</comment>
<dbReference type="RefSeq" id="WP_084864965.1">
    <property type="nucleotide sequence ID" value="NZ_NCVH01000031.1"/>
</dbReference>
<evidence type="ECO:0000313" key="2">
    <source>
        <dbReference type="Proteomes" id="UP000193367"/>
    </source>
</evidence>
<protein>
    <submittedName>
        <fullName evidence="1">Uncharacterized protein</fullName>
    </submittedName>
</protein>